<dbReference type="EMBL" id="JACOPF010000004">
    <property type="protein sequence ID" value="MBC5690227.1"/>
    <property type="molecule type" value="Genomic_DNA"/>
</dbReference>
<gene>
    <name evidence="2" type="ORF">H8S37_15015</name>
</gene>
<dbReference type="Proteomes" id="UP000652477">
    <property type="component" value="Unassembled WGS sequence"/>
</dbReference>
<keyword evidence="1" id="KW-0812">Transmembrane</keyword>
<dbReference type="AlphaFoldDB" id="A0A923RTF4"/>
<feature type="transmembrane region" description="Helical" evidence="1">
    <location>
        <begin position="153"/>
        <end position="176"/>
    </location>
</feature>
<feature type="transmembrane region" description="Helical" evidence="1">
    <location>
        <begin position="230"/>
        <end position="252"/>
    </location>
</feature>
<evidence type="ECO:0000313" key="2">
    <source>
        <dbReference type="EMBL" id="MBC5690227.1"/>
    </source>
</evidence>
<evidence type="ECO:0000313" key="3">
    <source>
        <dbReference type="Proteomes" id="UP000652477"/>
    </source>
</evidence>
<keyword evidence="1" id="KW-0472">Membrane</keyword>
<feature type="transmembrane region" description="Helical" evidence="1">
    <location>
        <begin position="47"/>
        <end position="75"/>
    </location>
</feature>
<protein>
    <submittedName>
        <fullName evidence="2">Uncharacterized protein</fullName>
    </submittedName>
</protein>
<feature type="transmembrane region" description="Helical" evidence="1">
    <location>
        <begin position="108"/>
        <end position="126"/>
    </location>
</feature>
<reference evidence="2" key="1">
    <citation type="submission" date="2020-08" db="EMBL/GenBank/DDBJ databases">
        <title>Genome public.</title>
        <authorList>
            <person name="Liu C."/>
            <person name="Sun Q."/>
        </authorList>
    </citation>
    <scope>NUCLEOTIDE SEQUENCE</scope>
    <source>
        <strain evidence="2">NSJ-55</strain>
    </source>
</reference>
<evidence type="ECO:0000256" key="1">
    <source>
        <dbReference type="SAM" id="Phobius"/>
    </source>
</evidence>
<comment type="caution">
    <text evidence="2">The sequence shown here is derived from an EMBL/GenBank/DDBJ whole genome shotgun (WGS) entry which is preliminary data.</text>
</comment>
<accession>A0A923RTF4</accession>
<name>A0A923RTF4_9FIRM</name>
<organism evidence="2 3">
    <name type="scientific">Mediterraneibacter hominis</name>
    <dbReference type="NCBI Taxonomy" id="2763054"/>
    <lineage>
        <taxon>Bacteria</taxon>
        <taxon>Bacillati</taxon>
        <taxon>Bacillota</taxon>
        <taxon>Clostridia</taxon>
        <taxon>Lachnospirales</taxon>
        <taxon>Lachnospiraceae</taxon>
        <taxon>Mediterraneibacter</taxon>
    </lineage>
</organism>
<proteinExistence type="predicted"/>
<dbReference type="PROSITE" id="PS51257">
    <property type="entry name" value="PROKAR_LIPOPROTEIN"/>
    <property type="match status" value="1"/>
</dbReference>
<dbReference type="RefSeq" id="WP_186876887.1">
    <property type="nucleotide sequence ID" value="NZ_JACOPF010000004.1"/>
</dbReference>
<sequence length="264" mass="29422">MLGKLIKYDLKYGYKIILIVHAVLMVACIMGRFVLNKVDFRAPSEALGAMLAIFIALFALLIAGVSFATCAVIAVRFYRNLFTDEGYLTWTLPATPLEHLWSKIISGVIWYTFDILLCYLGLLILVTGDNVVSLYTQIAPEMTEALGMSFSSFTLYIVLFSLFSTLASVIMIYASITIGQLFPGHRILGAIISYFALSFIIQIFTLVCMLLFNLFPYVGDTMTGSTASHYLFSSLGLGVLLITITAIPEYFITHYIMKKKINLI</sequence>
<feature type="transmembrane region" description="Helical" evidence="1">
    <location>
        <begin position="12"/>
        <end position="35"/>
    </location>
</feature>
<keyword evidence="1" id="KW-1133">Transmembrane helix</keyword>
<keyword evidence="3" id="KW-1185">Reference proteome</keyword>
<feature type="transmembrane region" description="Helical" evidence="1">
    <location>
        <begin position="188"/>
        <end position="218"/>
    </location>
</feature>